<evidence type="ECO:0000313" key="3">
    <source>
        <dbReference type="Proteomes" id="UP000068447"/>
    </source>
</evidence>
<accession>A0A0U2QJX5</accession>
<keyword evidence="1" id="KW-1133">Transmembrane helix</keyword>
<dbReference type="Proteomes" id="UP000068447">
    <property type="component" value="Chromosome"/>
</dbReference>
<dbReference type="KEGG" id="lal:AT746_03535"/>
<dbReference type="RefSeq" id="WP_062476518.1">
    <property type="nucleotide sequence ID" value="NZ_CP013650.1"/>
</dbReference>
<dbReference type="EMBL" id="CP013650">
    <property type="protein sequence ID" value="ALS97435.1"/>
    <property type="molecule type" value="Genomic_DNA"/>
</dbReference>
<sequence>MPANILMCISSATVLLLGLIHFFYTFRSQAFSPDEHALQVQMEQGSPKISNQTSMWKAWIGFNASHSLGLILFGLIYTYMTLAYPDLLFQSSFLLGVGLAMLISLLLLAKAFWFSIPLTGVFVSLLSFIASIVAYQF</sequence>
<keyword evidence="1" id="KW-0472">Membrane</keyword>
<dbReference type="NCBIfam" id="NF047765">
    <property type="entry name" value="LIC_13387_fam"/>
    <property type="match status" value="1"/>
</dbReference>
<evidence type="ECO:0000256" key="1">
    <source>
        <dbReference type="SAM" id="Phobius"/>
    </source>
</evidence>
<organism evidence="2 3">
    <name type="scientific">Lacimicrobium alkaliphilum</name>
    <dbReference type="NCBI Taxonomy" id="1526571"/>
    <lineage>
        <taxon>Bacteria</taxon>
        <taxon>Pseudomonadati</taxon>
        <taxon>Pseudomonadota</taxon>
        <taxon>Gammaproteobacteria</taxon>
        <taxon>Alteromonadales</taxon>
        <taxon>Alteromonadaceae</taxon>
        <taxon>Lacimicrobium</taxon>
    </lineage>
</organism>
<feature type="transmembrane region" description="Helical" evidence="1">
    <location>
        <begin position="114"/>
        <end position="135"/>
    </location>
</feature>
<dbReference type="AlphaFoldDB" id="A0A0U2QJX5"/>
<protein>
    <submittedName>
        <fullName evidence="2">Uncharacterized protein</fullName>
    </submittedName>
</protein>
<gene>
    <name evidence="2" type="ORF">AT746_03535</name>
</gene>
<reference evidence="2 3" key="1">
    <citation type="submission" date="2015-12" db="EMBL/GenBank/DDBJ databases">
        <title>Complete genome of Lacimicrobium alkaliphilum KCTC 32984.</title>
        <authorList>
            <person name="Kim S.-G."/>
            <person name="Lee Y.-J."/>
        </authorList>
    </citation>
    <scope>NUCLEOTIDE SEQUENCE [LARGE SCALE GENOMIC DNA]</scope>
    <source>
        <strain evidence="2 3">YelD216</strain>
    </source>
</reference>
<dbReference type="InterPro" id="IPR058068">
    <property type="entry name" value="LIC_13387-like"/>
</dbReference>
<feature type="transmembrane region" description="Helical" evidence="1">
    <location>
        <begin position="58"/>
        <end position="80"/>
    </location>
</feature>
<feature type="transmembrane region" description="Helical" evidence="1">
    <location>
        <begin position="87"/>
        <end position="108"/>
    </location>
</feature>
<name>A0A0U2QJX5_9ALTE</name>
<proteinExistence type="predicted"/>
<keyword evidence="1" id="KW-0812">Transmembrane</keyword>
<keyword evidence="3" id="KW-1185">Reference proteome</keyword>
<evidence type="ECO:0000313" key="2">
    <source>
        <dbReference type="EMBL" id="ALS97435.1"/>
    </source>
</evidence>
<feature type="transmembrane region" description="Helical" evidence="1">
    <location>
        <begin position="5"/>
        <end position="24"/>
    </location>
</feature>
<dbReference type="OrthoDB" id="960254at2"/>